<dbReference type="RefSeq" id="WP_004836154.1">
    <property type="nucleotide sequence ID" value="NZ_GG666295.1"/>
</dbReference>
<protein>
    <recommendedName>
        <fullName evidence="4 8">Sucrose-6-phosphate hydrolase</fullName>
        <ecNumber evidence="3 8">3.2.1.26</ecNumber>
    </recommendedName>
    <alternativeName>
        <fullName evidence="7 9">Invertase</fullName>
    </alternativeName>
</protein>
<gene>
    <name evidence="12" type="ORF">HMPREF0077_0437</name>
</gene>
<keyword evidence="9" id="KW-0963">Cytoplasm</keyword>
<dbReference type="PANTHER" id="PTHR43101">
    <property type="entry name" value="BETA-FRUCTOSIDASE"/>
    <property type="match status" value="1"/>
</dbReference>
<dbReference type="InterPro" id="IPR051214">
    <property type="entry name" value="GH32_Enzymes"/>
</dbReference>
<comment type="caution">
    <text evidence="12">The sequence shown here is derived from an EMBL/GenBank/DDBJ whole genome shotgun (WGS) entry which is preliminary data.</text>
</comment>
<evidence type="ECO:0000259" key="10">
    <source>
        <dbReference type="Pfam" id="PF00251"/>
    </source>
</evidence>
<dbReference type="PROSITE" id="PS00609">
    <property type="entry name" value="GLYCOSYL_HYDROL_F32"/>
    <property type="match status" value="1"/>
</dbReference>
<comment type="similarity">
    <text evidence="2 8">Belongs to the glycosyl hydrolase 32 family.</text>
</comment>
<dbReference type="GO" id="GO:0004564">
    <property type="term" value="F:beta-fructofuranosidase activity"/>
    <property type="evidence" value="ECO:0007669"/>
    <property type="project" value="UniProtKB-EC"/>
</dbReference>
<dbReference type="InterPro" id="IPR001362">
    <property type="entry name" value="Glyco_hydro_32"/>
</dbReference>
<reference evidence="12 13" key="1">
    <citation type="submission" date="2009-01" db="EMBL/GenBank/DDBJ databases">
        <authorList>
            <person name="Qin X."/>
            <person name="Bachman B."/>
            <person name="Battles P."/>
            <person name="Bell A."/>
            <person name="Bess C."/>
            <person name="Bickham C."/>
            <person name="Chaboub L."/>
            <person name="Chen D."/>
            <person name="Coyle M."/>
            <person name="Deiros D.R."/>
            <person name="Dinh H."/>
            <person name="Forbes L."/>
            <person name="Fowler G."/>
            <person name="Francisco L."/>
            <person name="Fu Q."/>
            <person name="Gubbala S."/>
            <person name="Hale W."/>
            <person name="Han Y."/>
            <person name="Hemphill L."/>
            <person name="Highlander S.K."/>
            <person name="Hirani K."/>
            <person name="Hogues M."/>
            <person name="Jackson L."/>
            <person name="Jakkamsetti A."/>
            <person name="Javaid M."/>
            <person name="Jiang H."/>
            <person name="Korchina V."/>
            <person name="Kovar C."/>
            <person name="Lara F."/>
            <person name="Lee S."/>
            <person name="Mata R."/>
            <person name="Mathew T."/>
            <person name="Moen C."/>
            <person name="Morales K."/>
            <person name="Munidasa M."/>
            <person name="Nazareth L."/>
            <person name="Ngo R."/>
            <person name="Nguyen L."/>
            <person name="Okwuonu G."/>
            <person name="Ongeri F."/>
            <person name="Patil S."/>
            <person name="Petrosino J."/>
            <person name="Pham C."/>
            <person name="Pham P."/>
            <person name="Pu L.-L."/>
            <person name="Puazo M."/>
            <person name="Raj R."/>
            <person name="Reid J."/>
            <person name="Rouhana J."/>
            <person name="Saada N."/>
            <person name="Shang Y."/>
            <person name="Simmons D."/>
            <person name="Thornton R."/>
            <person name="Warren J."/>
            <person name="Weissenberger G."/>
            <person name="Zhang J."/>
            <person name="Zhang L."/>
            <person name="Zhou C."/>
            <person name="Zhu D."/>
            <person name="Muzny D."/>
            <person name="Worley K."/>
            <person name="Gibbs R."/>
        </authorList>
    </citation>
    <scope>NUCLEOTIDE SEQUENCE [LARGE SCALE GENOMIC DNA]</scope>
    <source>
        <strain evidence="12 13">ATCC 35098</strain>
    </source>
</reference>
<dbReference type="Gene3D" id="2.115.10.20">
    <property type="entry name" value="Glycosyl hydrolase domain, family 43"/>
    <property type="match status" value="1"/>
</dbReference>
<dbReference type="HOGENOM" id="CLU_001528_7_1_9"/>
<dbReference type="InterPro" id="IPR013189">
    <property type="entry name" value="Glyco_hydro_32_C"/>
</dbReference>
<dbReference type="GO" id="GO:0005985">
    <property type="term" value="P:sucrose metabolic process"/>
    <property type="evidence" value="ECO:0007669"/>
    <property type="project" value="UniProtKB-UniPathway"/>
</dbReference>
<dbReference type="InterPro" id="IPR006232">
    <property type="entry name" value="Suc6P_hydrolase"/>
</dbReference>
<evidence type="ECO:0000256" key="6">
    <source>
        <dbReference type="ARBA" id="ARBA00023295"/>
    </source>
</evidence>
<dbReference type="Pfam" id="PF08244">
    <property type="entry name" value="Glyco_hydro_32C"/>
    <property type="match status" value="1"/>
</dbReference>
<name>C2CG27_9FIRM</name>
<feature type="domain" description="Glycosyl hydrolase family 32 N-terminal" evidence="10">
    <location>
        <begin position="31"/>
        <end position="338"/>
    </location>
</feature>
<dbReference type="NCBIfam" id="TIGR01322">
    <property type="entry name" value="scrB_fam"/>
    <property type="match status" value="1"/>
</dbReference>
<dbReference type="GO" id="GO:0005737">
    <property type="term" value="C:cytoplasm"/>
    <property type="evidence" value="ECO:0007669"/>
    <property type="project" value="UniProtKB-SubCell"/>
</dbReference>
<dbReference type="Gene3D" id="2.60.120.560">
    <property type="entry name" value="Exo-inulinase, domain 1"/>
    <property type="match status" value="1"/>
</dbReference>
<dbReference type="SUPFAM" id="SSF49899">
    <property type="entry name" value="Concanavalin A-like lectins/glucanases"/>
    <property type="match status" value="1"/>
</dbReference>
<keyword evidence="9" id="KW-0119">Carbohydrate metabolism</keyword>
<feature type="domain" description="Glycosyl hydrolase family 32 C-terminal" evidence="11">
    <location>
        <begin position="396"/>
        <end position="449"/>
    </location>
</feature>
<dbReference type="SMART" id="SM00640">
    <property type="entry name" value="Glyco_32"/>
    <property type="match status" value="1"/>
</dbReference>
<comment type="catalytic activity">
    <reaction evidence="8">
        <text>Hydrolysis of terminal non-reducing beta-D-fructofuranoside residues in beta-D-fructofuranosides.</text>
        <dbReference type="EC" id="3.2.1.26"/>
    </reaction>
</comment>
<dbReference type="Pfam" id="PF00251">
    <property type="entry name" value="Glyco_hydro_32N"/>
    <property type="match status" value="1"/>
</dbReference>
<keyword evidence="5 8" id="KW-0378">Hydrolase</keyword>
<dbReference type="InterPro" id="IPR013320">
    <property type="entry name" value="ConA-like_dom_sf"/>
</dbReference>
<evidence type="ECO:0000256" key="7">
    <source>
        <dbReference type="ARBA" id="ARBA00033367"/>
    </source>
</evidence>
<dbReference type="PANTHER" id="PTHR43101:SF1">
    <property type="entry name" value="BETA-FRUCTOSIDASE"/>
    <property type="match status" value="1"/>
</dbReference>
<sequence length="465" mass="54941">MFNEEMYLKNKDKFQDMCKKVKEDPLLQSFHIYPQAGWLNDPNGLCYFNGKYHIYFQYSPLDEKKSDVLWGHVSSPDFINYKREDPFIFPDTRLDYDGAYSGSAFVKDNKINFFYTGNVKHKGDFDYIRQGREHNTIKIISDGYNFDEKKLILSNDDYPSDMTKHVRDPKIYQKDGTYYMFLGARSVEDKGLVLVFKSTDSENFTYHMRIESQSKFGYMWECPDFFSIDDRDFLILCPQGLESEEYKYENIYQAGYFPIKIDLLSKKYELANFEELDYGFDFYAPQSFEDSKGRRILIGWMGMPDASYTNPSVAYKWQHCLTIPRQLTVIDGKIYQNPIKELEKLRKEKLQILPTNHYDELVFEAIAEDISEDFSIHLRKDVSLKYEKGILELAMGKSSAGRTRRKVKVEKINSLRIYSDRSSIEIFINKGEYVLSTRVYSKEADFYSENLEFSLYRLNSFSFIE</sequence>
<proteinExistence type="inferred from homology"/>
<comment type="pathway">
    <text evidence="1 9">Glycan biosynthesis; sucrose metabolism.</text>
</comment>
<evidence type="ECO:0000313" key="12">
    <source>
        <dbReference type="EMBL" id="EEI83432.1"/>
    </source>
</evidence>
<dbReference type="InterPro" id="IPR023296">
    <property type="entry name" value="Glyco_hydro_beta-prop_sf"/>
</dbReference>
<dbReference type="InterPro" id="IPR013148">
    <property type="entry name" value="Glyco_hydro_32_N"/>
</dbReference>
<comment type="subcellular location">
    <subcellularLocation>
        <location evidence="9">Cytoplasm</location>
    </subcellularLocation>
</comment>
<evidence type="ECO:0000256" key="1">
    <source>
        <dbReference type="ARBA" id="ARBA00004914"/>
    </source>
</evidence>
<dbReference type="EC" id="3.2.1.26" evidence="3 8"/>
<dbReference type="EMBL" id="ACGC01000015">
    <property type="protein sequence ID" value="EEI83432.1"/>
    <property type="molecule type" value="Genomic_DNA"/>
</dbReference>
<comment type="function">
    <text evidence="9">Enables the bacterium to metabolize sucrose as a sole carbon source.</text>
</comment>
<evidence type="ECO:0000256" key="3">
    <source>
        <dbReference type="ARBA" id="ARBA00012758"/>
    </source>
</evidence>
<evidence type="ECO:0000256" key="2">
    <source>
        <dbReference type="ARBA" id="ARBA00009902"/>
    </source>
</evidence>
<evidence type="ECO:0000256" key="5">
    <source>
        <dbReference type="ARBA" id="ARBA00022801"/>
    </source>
</evidence>
<keyword evidence="6 8" id="KW-0326">Glycosidase</keyword>
<dbReference type="Proteomes" id="UP000003744">
    <property type="component" value="Unassembled WGS sequence"/>
</dbReference>
<evidence type="ECO:0000256" key="9">
    <source>
        <dbReference type="RuleBase" id="RU365015"/>
    </source>
</evidence>
<organism evidence="12 13">
    <name type="scientific">Anaerococcus tetradius ATCC 35098</name>
    <dbReference type="NCBI Taxonomy" id="525255"/>
    <lineage>
        <taxon>Bacteria</taxon>
        <taxon>Bacillati</taxon>
        <taxon>Bacillota</taxon>
        <taxon>Tissierellia</taxon>
        <taxon>Tissierellales</taxon>
        <taxon>Peptoniphilaceae</taxon>
        <taxon>Anaerococcus</taxon>
    </lineage>
</organism>
<dbReference type="eggNOG" id="COG1621">
    <property type="taxonomic scope" value="Bacteria"/>
</dbReference>
<dbReference type="CDD" id="cd18623">
    <property type="entry name" value="GH32_ScrB-like"/>
    <property type="match status" value="1"/>
</dbReference>
<dbReference type="SUPFAM" id="SSF75005">
    <property type="entry name" value="Arabinanase/levansucrase/invertase"/>
    <property type="match status" value="1"/>
</dbReference>
<evidence type="ECO:0000256" key="4">
    <source>
        <dbReference type="ARBA" id="ARBA00019623"/>
    </source>
</evidence>
<accession>C2CG27</accession>
<dbReference type="AlphaFoldDB" id="C2CG27"/>
<evidence type="ECO:0000259" key="11">
    <source>
        <dbReference type="Pfam" id="PF08244"/>
    </source>
</evidence>
<dbReference type="UniPathway" id="UPA00238"/>
<evidence type="ECO:0000313" key="13">
    <source>
        <dbReference type="Proteomes" id="UP000003744"/>
    </source>
</evidence>
<evidence type="ECO:0000256" key="8">
    <source>
        <dbReference type="RuleBase" id="RU362110"/>
    </source>
</evidence>
<dbReference type="InterPro" id="IPR018053">
    <property type="entry name" value="Glyco_hydro_32_AS"/>
</dbReference>